<dbReference type="Gene3D" id="3.40.50.2300">
    <property type="match status" value="2"/>
</dbReference>
<keyword evidence="5" id="KW-1185">Reference proteome</keyword>
<comment type="similarity">
    <text evidence="1">Belongs to the leucine-binding protein family.</text>
</comment>
<dbReference type="PANTHER" id="PTHR30483:SF6">
    <property type="entry name" value="PERIPLASMIC BINDING PROTEIN OF ABC TRANSPORTER FOR NATURAL AMINO ACIDS"/>
    <property type="match status" value="1"/>
</dbReference>
<dbReference type="Pfam" id="PF13458">
    <property type="entry name" value="Peripla_BP_6"/>
    <property type="match status" value="1"/>
</dbReference>
<feature type="domain" description="Leucine-binding protein" evidence="3">
    <location>
        <begin position="34"/>
        <end position="358"/>
    </location>
</feature>
<dbReference type="EMBL" id="CP054698">
    <property type="protein sequence ID" value="QMS91253.1"/>
    <property type="molecule type" value="Genomic_DNA"/>
</dbReference>
<protein>
    <submittedName>
        <fullName evidence="4">Amino acid ABC transporter substrate-binding protein</fullName>
    </submittedName>
</protein>
<dbReference type="InterPro" id="IPR028081">
    <property type="entry name" value="Leu-bd"/>
</dbReference>
<gene>
    <name evidence="4" type="ORF">HUN01_28020</name>
</gene>
<evidence type="ECO:0000259" key="3">
    <source>
        <dbReference type="Pfam" id="PF13458"/>
    </source>
</evidence>
<dbReference type="SUPFAM" id="SSF53822">
    <property type="entry name" value="Periplasmic binding protein-like I"/>
    <property type="match status" value="1"/>
</dbReference>
<keyword evidence="2" id="KW-0732">Signal</keyword>
<name>A0A7D7LEA3_9NOSO</name>
<evidence type="ECO:0000256" key="2">
    <source>
        <dbReference type="ARBA" id="ARBA00022729"/>
    </source>
</evidence>
<dbReference type="KEGG" id="ned:HUN01_28020"/>
<evidence type="ECO:0000256" key="1">
    <source>
        <dbReference type="ARBA" id="ARBA00010062"/>
    </source>
</evidence>
<sequence>MTVAYCLLPIACLRKLVQKSKRIPIVPAKIGTNSAQEILRGVAQAQNQFNQQNGLQGRLVEIVIADDDNNRNIAKQIAQQLVQDTSILGVIGHSSSAVTYTALPIYTRVKLAIISPTNTSIALESAVFFRALPSDKATAEKLAKYALKNSFKKIVIFCNPDESYSRSIKEEFRLTFVKNQREGVVPYSCINLDDPNLDVEQEVRKLMDDPLVEAIALFPDTENIEVAMKIAKTYNDNLRTSNNVKQIKVLGSDTLYKSEVANTLEGLVLAIPWFREAPQAKIFGQKAIEQWGGAVSWRTATSYDATQAFIQALSPNSDRTTVIDKLRNPGFVVNNTSTYGDPLQFSPEGERQTEPILVQIQGGKWVMLQTK</sequence>
<organism evidence="4 5">
    <name type="scientific">Nostoc edaphicum CCNP1411</name>
    <dbReference type="NCBI Taxonomy" id="1472755"/>
    <lineage>
        <taxon>Bacteria</taxon>
        <taxon>Bacillati</taxon>
        <taxon>Cyanobacteriota</taxon>
        <taxon>Cyanophyceae</taxon>
        <taxon>Nostocales</taxon>
        <taxon>Nostocaceae</taxon>
        <taxon>Nostoc</taxon>
    </lineage>
</organism>
<evidence type="ECO:0000313" key="4">
    <source>
        <dbReference type="EMBL" id="QMS91253.1"/>
    </source>
</evidence>
<dbReference type="Proteomes" id="UP000514713">
    <property type="component" value="Chromosome"/>
</dbReference>
<proteinExistence type="inferred from homology"/>
<dbReference type="RefSeq" id="WP_181928902.1">
    <property type="nucleotide sequence ID" value="NZ_CP054698.1"/>
</dbReference>
<dbReference type="PANTHER" id="PTHR30483">
    <property type="entry name" value="LEUCINE-SPECIFIC-BINDING PROTEIN"/>
    <property type="match status" value="1"/>
</dbReference>
<accession>A0A7D7LEA3</accession>
<evidence type="ECO:0000313" key="5">
    <source>
        <dbReference type="Proteomes" id="UP000514713"/>
    </source>
</evidence>
<dbReference type="InterPro" id="IPR028082">
    <property type="entry name" value="Peripla_BP_I"/>
</dbReference>
<reference evidence="5" key="1">
    <citation type="submission" date="2020-06" db="EMBL/GenBank/DDBJ databases">
        <title>Nostoc edaphicum CCNP1411 genome.</title>
        <authorList>
            <person name="Fidor A."/>
            <person name="Grabski M."/>
            <person name="Gawor J."/>
            <person name="Gromadka R."/>
            <person name="Wegrzyn G."/>
            <person name="Mazur-Marzec H."/>
        </authorList>
    </citation>
    <scope>NUCLEOTIDE SEQUENCE [LARGE SCALE GENOMIC DNA]</scope>
    <source>
        <strain evidence="5">CCNP1411</strain>
    </source>
</reference>
<dbReference type="InterPro" id="IPR051010">
    <property type="entry name" value="BCAA_transport"/>
</dbReference>
<dbReference type="CDD" id="cd06268">
    <property type="entry name" value="PBP1_ABC_transporter_LIVBP-like"/>
    <property type="match status" value="1"/>
</dbReference>
<dbReference type="AlphaFoldDB" id="A0A7D7LEA3"/>